<dbReference type="PANTHER" id="PTHR46720:SF3">
    <property type="entry name" value="FAD-BINDING DOMAIN-CONTAINING PROTEIN-RELATED"/>
    <property type="match status" value="1"/>
</dbReference>
<evidence type="ECO:0000256" key="3">
    <source>
        <dbReference type="ARBA" id="ARBA00023002"/>
    </source>
</evidence>
<dbReference type="Proteomes" id="UP000774617">
    <property type="component" value="Unassembled WGS sequence"/>
</dbReference>
<name>A0ABQ8FV31_9PEZI</name>
<evidence type="ECO:0000313" key="6">
    <source>
        <dbReference type="Proteomes" id="UP000774617"/>
    </source>
</evidence>
<keyword evidence="1" id="KW-0285">Flavoprotein</keyword>
<organism evidence="5 6">
    <name type="scientific">Macrophomina phaseolina</name>
    <dbReference type="NCBI Taxonomy" id="35725"/>
    <lineage>
        <taxon>Eukaryota</taxon>
        <taxon>Fungi</taxon>
        <taxon>Dikarya</taxon>
        <taxon>Ascomycota</taxon>
        <taxon>Pezizomycotina</taxon>
        <taxon>Dothideomycetes</taxon>
        <taxon>Dothideomycetes incertae sedis</taxon>
        <taxon>Botryosphaeriales</taxon>
        <taxon>Botryosphaeriaceae</taxon>
        <taxon>Macrophomina</taxon>
    </lineage>
</organism>
<evidence type="ECO:0000259" key="4">
    <source>
        <dbReference type="Pfam" id="PF01494"/>
    </source>
</evidence>
<dbReference type="InterPro" id="IPR036188">
    <property type="entry name" value="FAD/NAD-bd_sf"/>
</dbReference>
<evidence type="ECO:0000313" key="5">
    <source>
        <dbReference type="EMBL" id="KAH7028443.1"/>
    </source>
</evidence>
<dbReference type="PRINTS" id="PR00420">
    <property type="entry name" value="RNGMNOXGNASE"/>
</dbReference>
<keyword evidence="3" id="KW-0560">Oxidoreductase</keyword>
<dbReference type="PANTHER" id="PTHR46720">
    <property type="entry name" value="HYDROXYLASE, PUTATIVE (AFU_ORTHOLOGUE AFUA_3G01460)-RELATED"/>
    <property type="match status" value="1"/>
</dbReference>
<dbReference type="InterPro" id="IPR002938">
    <property type="entry name" value="FAD-bd"/>
</dbReference>
<proteinExistence type="predicted"/>
<protein>
    <recommendedName>
        <fullName evidence="4">FAD-binding domain-containing protein</fullName>
    </recommendedName>
</protein>
<accession>A0ABQ8FV31</accession>
<dbReference type="EMBL" id="JAGTJR010000049">
    <property type="protein sequence ID" value="KAH7028443.1"/>
    <property type="molecule type" value="Genomic_DNA"/>
</dbReference>
<dbReference type="Gene3D" id="3.50.50.60">
    <property type="entry name" value="FAD/NAD(P)-binding domain"/>
    <property type="match status" value="1"/>
</dbReference>
<evidence type="ECO:0000256" key="1">
    <source>
        <dbReference type="ARBA" id="ARBA00022630"/>
    </source>
</evidence>
<dbReference type="Pfam" id="PF13450">
    <property type="entry name" value="NAD_binding_8"/>
    <property type="match status" value="1"/>
</dbReference>
<evidence type="ECO:0000256" key="2">
    <source>
        <dbReference type="ARBA" id="ARBA00022827"/>
    </source>
</evidence>
<gene>
    <name evidence="5" type="ORF">B0J12DRAFT_769212</name>
</gene>
<feature type="domain" description="FAD-binding" evidence="4">
    <location>
        <begin position="136"/>
        <end position="380"/>
    </location>
</feature>
<dbReference type="InterPro" id="IPR051104">
    <property type="entry name" value="FAD_monoxygenase"/>
</dbReference>
<dbReference type="Pfam" id="PF01494">
    <property type="entry name" value="FAD_binding_3"/>
    <property type="match status" value="1"/>
</dbReference>
<sequence>MTGKSANDFHVAIVGAGIGGLALAMGLHKKGVSFTLYEEAKEYSVVGAGIGFAPNGLRAMDLIEPGFRPKYEKICIGNKPADAQDVFFEGLLLQEGLGQDQPWYGNSAWGHPDFNRKSAHRKTLLDIMTSFIPIENVRFNKRLVDIEQQPSKVVLRFADGEVAEASVLAGADGIKSTVREHVLKPLYPSQVAPVYADAYCYRAVIPMSEAESILGDLTDVAKFYFGHKRSAVTYRITSGEEFNYLLCVASDSGWRLENAVTEKVTHEAMMADFEGPGVDDRFRQLLSMAKPIRWGFFHHLKTSTYYRGHVALVGDSAHASLPFQAAGAAQGLEDALILSNVLAELAKTSKGDANLEPRIRAALDAYDSVRRPRAQKQLEQAAEVGRMIFFQHEEAGDDMNKILPRLQQGRFNWLWFHDIEEDVHTALSRMQKVTPEPCIRAGHLPTNITL</sequence>
<comment type="caution">
    <text evidence="5">The sequence shown here is derived from an EMBL/GenBank/DDBJ whole genome shotgun (WGS) entry which is preliminary data.</text>
</comment>
<reference evidence="5 6" key="1">
    <citation type="journal article" date="2021" name="Nat. Commun.">
        <title>Genetic determinants of endophytism in the Arabidopsis root mycobiome.</title>
        <authorList>
            <person name="Mesny F."/>
            <person name="Miyauchi S."/>
            <person name="Thiergart T."/>
            <person name="Pickel B."/>
            <person name="Atanasova L."/>
            <person name="Karlsson M."/>
            <person name="Huettel B."/>
            <person name="Barry K.W."/>
            <person name="Haridas S."/>
            <person name="Chen C."/>
            <person name="Bauer D."/>
            <person name="Andreopoulos W."/>
            <person name="Pangilinan J."/>
            <person name="LaButti K."/>
            <person name="Riley R."/>
            <person name="Lipzen A."/>
            <person name="Clum A."/>
            <person name="Drula E."/>
            <person name="Henrissat B."/>
            <person name="Kohler A."/>
            <person name="Grigoriev I.V."/>
            <person name="Martin F.M."/>
            <person name="Hacquard S."/>
        </authorList>
    </citation>
    <scope>NUCLEOTIDE SEQUENCE [LARGE SCALE GENOMIC DNA]</scope>
    <source>
        <strain evidence="5 6">MPI-SDFR-AT-0080</strain>
    </source>
</reference>
<dbReference type="SUPFAM" id="SSF51905">
    <property type="entry name" value="FAD/NAD(P)-binding domain"/>
    <property type="match status" value="1"/>
</dbReference>
<keyword evidence="6" id="KW-1185">Reference proteome</keyword>
<keyword evidence="2" id="KW-0274">FAD</keyword>